<evidence type="ECO:0000313" key="2">
    <source>
        <dbReference type="Proteomes" id="UP000799779"/>
    </source>
</evidence>
<name>A0A6A5VZK9_9PLEO</name>
<dbReference type="Gene3D" id="3.30.460.40">
    <property type="match status" value="1"/>
</dbReference>
<gene>
    <name evidence="1" type="ORF">P154DRAFT_394328</name>
</gene>
<dbReference type="OrthoDB" id="10066232at2759"/>
<sequence>MGDNWKYYDVENYNSWKKNQGRNFKSPPRANFLAAANHLRSLFDGKKINWAAIGGLSMLCLGSDRDMPDIHIVYDDKDFHRVQSKLEHDSRVRLPQGGMNPLFSAKILVGTGPRYKDHGCADNADVEVDLLPPGKKPLI</sequence>
<accession>A0A6A5VZK9</accession>
<organism evidence="1 2">
    <name type="scientific">Amniculicola lignicola CBS 123094</name>
    <dbReference type="NCBI Taxonomy" id="1392246"/>
    <lineage>
        <taxon>Eukaryota</taxon>
        <taxon>Fungi</taxon>
        <taxon>Dikarya</taxon>
        <taxon>Ascomycota</taxon>
        <taxon>Pezizomycotina</taxon>
        <taxon>Dothideomycetes</taxon>
        <taxon>Pleosporomycetidae</taxon>
        <taxon>Pleosporales</taxon>
        <taxon>Amniculicolaceae</taxon>
        <taxon>Amniculicola</taxon>
    </lineage>
</organism>
<evidence type="ECO:0000313" key="1">
    <source>
        <dbReference type="EMBL" id="KAF1993311.1"/>
    </source>
</evidence>
<dbReference type="EMBL" id="ML977713">
    <property type="protein sequence ID" value="KAF1993311.1"/>
    <property type="molecule type" value="Genomic_DNA"/>
</dbReference>
<reference evidence="1" key="1">
    <citation type="journal article" date="2020" name="Stud. Mycol.">
        <title>101 Dothideomycetes genomes: a test case for predicting lifestyles and emergence of pathogens.</title>
        <authorList>
            <person name="Haridas S."/>
            <person name="Albert R."/>
            <person name="Binder M."/>
            <person name="Bloem J."/>
            <person name="Labutti K."/>
            <person name="Salamov A."/>
            <person name="Andreopoulos B."/>
            <person name="Baker S."/>
            <person name="Barry K."/>
            <person name="Bills G."/>
            <person name="Bluhm B."/>
            <person name="Cannon C."/>
            <person name="Castanera R."/>
            <person name="Culley D."/>
            <person name="Daum C."/>
            <person name="Ezra D."/>
            <person name="Gonzalez J."/>
            <person name="Henrissat B."/>
            <person name="Kuo A."/>
            <person name="Liang C."/>
            <person name="Lipzen A."/>
            <person name="Lutzoni F."/>
            <person name="Magnuson J."/>
            <person name="Mondo S."/>
            <person name="Nolan M."/>
            <person name="Ohm R."/>
            <person name="Pangilinan J."/>
            <person name="Park H.-J."/>
            <person name="Ramirez L."/>
            <person name="Alfaro M."/>
            <person name="Sun H."/>
            <person name="Tritt A."/>
            <person name="Yoshinaga Y."/>
            <person name="Zwiers L.-H."/>
            <person name="Turgeon B."/>
            <person name="Goodwin S."/>
            <person name="Spatafora J."/>
            <person name="Crous P."/>
            <person name="Grigoriev I."/>
        </authorList>
    </citation>
    <scope>NUCLEOTIDE SEQUENCE</scope>
    <source>
        <strain evidence="1">CBS 123094</strain>
    </source>
</reference>
<protein>
    <submittedName>
        <fullName evidence="1">Uncharacterized protein</fullName>
    </submittedName>
</protein>
<keyword evidence="2" id="KW-1185">Reference proteome</keyword>
<feature type="non-terminal residue" evidence="1">
    <location>
        <position position="139"/>
    </location>
</feature>
<dbReference type="AlphaFoldDB" id="A0A6A5VZK9"/>
<dbReference type="Proteomes" id="UP000799779">
    <property type="component" value="Unassembled WGS sequence"/>
</dbReference>
<proteinExistence type="predicted"/>